<sequence>MLAALFPLHRDVDAWLLHPIWGRALFAVLLYGLFFLAYTLTEWPMELIDGALASLAQWLNSQLPASEWTRLLVEGIVPGVAAVLVFLPTVASVFVGLAVLEHSGYLQRAAQLFAPLMARFGLPGQALLSLALGFGCNVPSVLSAQSLPRGAQRTALLLSAPLMSCSARLPVYVLLAAACFKDNAVLVILAVHAWGVALALGLSWFISRKQAPTLIAVQPSLSPMKVPSVGQVFGDAYRHSSDFLRKIGQVILLGAMLIWFLQSYPANQQGELQGPSYLEQAGQVLSPVTAPLNFTWQDNVALLSGLVAKEVIVSTMVMTRNLPSVDGDDDAQTLGWAGALSQQMSPSQALAFMLFTLLYFPCLATLGTLRRLGGWRLPLMSMGFGLTTAWLSAYAVTLIGAWL</sequence>
<feature type="domain" description="Nucleoside transporter/FeoB GTPase Gate" evidence="2">
    <location>
        <begin position="83"/>
        <end position="177"/>
    </location>
</feature>
<dbReference type="RefSeq" id="WP_074870313.1">
    <property type="nucleotide sequence ID" value="NZ_FOAS01000018.1"/>
</dbReference>
<evidence type="ECO:0000259" key="2">
    <source>
        <dbReference type="Pfam" id="PF07670"/>
    </source>
</evidence>
<feature type="transmembrane region" description="Helical" evidence="1">
    <location>
        <begin position="349"/>
        <end position="369"/>
    </location>
</feature>
<accession>A0A1H7SCZ1</accession>
<organism evidence="3 4">
    <name type="scientific">Atopomonas hussainii</name>
    <dbReference type="NCBI Taxonomy" id="1429083"/>
    <lineage>
        <taxon>Bacteria</taxon>
        <taxon>Pseudomonadati</taxon>
        <taxon>Pseudomonadota</taxon>
        <taxon>Gammaproteobacteria</taxon>
        <taxon>Pseudomonadales</taxon>
        <taxon>Pseudomonadaceae</taxon>
        <taxon>Atopomonas</taxon>
    </lineage>
</organism>
<feature type="transmembrane region" description="Helical" evidence="1">
    <location>
        <begin position="76"/>
        <end position="100"/>
    </location>
</feature>
<feature type="domain" description="Nucleoside transporter/FeoB GTPase Gate" evidence="2">
    <location>
        <begin position="245"/>
        <end position="375"/>
    </location>
</feature>
<evidence type="ECO:0000313" key="4">
    <source>
        <dbReference type="Proteomes" id="UP000185766"/>
    </source>
</evidence>
<keyword evidence="4" id="KW-1185">Reference proteome</keyword>
<dbReference type="EMBL" id="FOAS01000018">
    <property type="protein sequence ID" value="SEL69397.1"/>
    <property type="molecule type" value="Genomic_DNA"/>
</dbReference>
<feature type="transmembrane region" description="Helical" evidence="1">
    <location>
        <begin position="20"/>
        <end position="40"/>
    </location>
</feature>
<dbReference type="GO" id="GO:0015093">
    <property type="term" value="F:ferrous iron transmembrane transporter activity"/>
    <property type="evidence" value="ECO:0007669"/>
    <property type="project" value="TreeGrafter"/>
</dbReference>
<keyword evidence="1" id="KW-0812">Transmembrane</keyword>
<dbReference type="Proteomes" id="UP000185766">
    <property type="component" value="Unassembled WGS sequence"/>
</dbReference>
<gene>
    <name evidence="3" type="ORF">SAMN05216214_1187</name>
</gene>
<dbReference type="PANTHER" id="PTHR43185">
    <property type="entry name" value="FERROUS IRON TRANSPORT PROTEIN B"/>
    <property type="match status" value="1"/>
</dbReference>
<dbReference type="STRING" id="1429083.GCA_001885685_00936"/>
<dbReference type="Pfam" id="PF07670">
    <property type="entry name" value="Gate"/>
    <property type="match status" value="2"/>
</dbReference>
<keyword evidence="1" id="KW-0472">Membrane</keyword>
<feature type="transmembrane region" description="Helical" evidence="1">
    <location>
        <begin position="184"/>
        <end position="206"/>
    </location>
</feature>
<reference evidence="3 4" key="1">
    <citation type="submission" date="2016-10" db="EMBL/GenBank/DDBJ databases">
        <authorList>
            <person name="de Groot N.N."/>
        </authorList>
    </citation>
    <scope>NUCLEOTIDE SEQUENCE [LARGE SCALE GENOMIC DNA]</scope>
    <source>
        <strain evidence="3 4">JCM 19513</strain>
    </source>
</reference>
<feature type="transmembrane region" description="Helical" evidence="1">
    <location>
        <begin position="381"/>
        <end position="402"/>
    </location>
</feature>
<evidence type="ECO:0000313" key="3">
    <source>
        <dbReference type="EMBL" id="SEL69397.1"/>
    </source>
</evidence>
<keyword evidence="1" id="KW-1133">Transmembrane helix</keyword>
<feature type="transmembrane region" description="Helical" evidence="1">
    <location>
        <begin position="120"/>
        <end position="142"/>
    </location>
</feature>
<proteinExistence type="predicted"/>
<dbReference type="PANTHER" id="PTHR43185:SF1">
    <property type="entry name" value="FE(2+) TRANSPORTER FEOB"/>
    <property type="match status" value="1"/>
</dbReference>
<protein>
    <submittedName>
        <fullName evidence="3">Ferrous iron transport protein B</fullName>
    </submittedName>
</protein>
<evidence type="ECO:0000256" key="1">
    <source>
        <dbReference type="SAM" id="Phobius"/>
    </source>
</evidence>
<dbReference type="InterPro" id="IPR011642">
    <property type="entry name" value="Gate_dom"/>
</dbReference>
<dbReference type="GO" id="GO:0005886">
    <property type="term" value="C:plasma membrane"/>
    <property type="evidence" value="ECO:0007669"/>
    <property type="project" value="TreeGrafter"/>
</dbReference>
<dbReference type="AlphaFoldDB" id="A0A1H7SCZ1"/>
<dbReference type="InterPro" id="IPR050860">
    <property type="entry name" value="FeoB_GTPase"/>
</dbReference>
<feature type="transmembrane region" description="Helical" evidence="1">
    <location>
        <begin position="154"/>
        <end position="178"/>
    </location>
</feature>
<name>A0A1H7SCZ1_9GAMM</name>